<keyword evidence="9" id="KW-1185">Reference proteome</keyword>
<dbReference type="InterPro" id="IPR006104">
    <property type="entry name" value="Glyco_hydro_2_N"/>
</dbReference>
<accession>A0ABU2FIU6</accession>
<dbReference type="Proteomes" id="UP001268864">
    <property type="component" value="Unassembled WGS sequence"/>
</dbReference>
<dbReference type="Pfam" id="PF02836">
    <property type="entry name" value="Glyco_hydro_2_C"/>
    <property type="match status" value="1"/>
</dbReference>
<keyword evidence="2" id="KW-0378">Hydrolase</keyword>
<feature type="domain" description="Glycosyl hydrolases family 2 sugar binding" evidence="7">
    <location>
        <begin position="16"/>
        <end position="171"/>
    </location>
</feature>
<protein>
    <submittedName>
        <fullName evidence="8">Beta-galactosidase</fullName>
    </submittedName>
</protein>
<evidence type="ECO:0000313" key="8">
    <source>
        <dbReference type="EMBL" id="MDS0280681.1"/>
    </source>
</evidence>
<evidence type="ECO:0000313" key="9">
    <source>
        <dbReference type="Proteomes" id="UP001268864"/>
    </source>
</evidence>
<dbReference type="SUPFAM" id="SSF49785">
    <property type="entry name" value="Galactose-binding domain-like"/>
    <property type="match status" value="1"/>
</dbReference>
<proteinExistence type="inferred from homology"/>
<comment type="caution">
    <text evidence="8">The sequence shown here is derived from an EMBL/GenBank/DDBJ whole genome shotgun (WGS) entry which is preliminary data.</text>
</comment>
<dbReference type="Gene3D" id="3.20.20.80">
    <property type="entry name" value="Glycosidases"/>
    <property type="match status" value="1"/>
</dbReference>
<feature type="domain" description="Glycoside hydrolase family 2 immunoglobulin-like beta-sandwich" evidence="5">
    <location>
        <begin position="174"/>
        <end position="272"/>
    </location>
</feature>
<feature type="domain" description="Glycoside hydrolase family 2 catalytic" evidence="6">
    <location>
        <begin position="276"/>
        <end position="494"/>
    </location>
</feature>
<dbReference type="Gene3D" id="2.60.120.260">
    <property type="entry name" value="Galactose-binding domain-like"/>
    <property type="match status" value="1"/>
</dbReference>
<gene>
    <name evidence="8" type="ORF">NDI86_01010</name>
</gene>
<dbReference type="InterPro" id="IPR017853">
    <property type="entry name" value="GH"/>
</dbReference>
<evidence type="ECO:0000256" key="3">
    <source>
        <dbReference type="ARBA" id="ARBA00023295"/>
    </source>
</evidence>
<dbReference type="PANTHER" id="PTHR42732">
    <property type="entry name" value="BETA-GALACTOSIDASE"/>
    <property type="match status" value="1"/>
</dbReference>
<evidence type="ECO:0000259" key="6">
    <source>
        <dbReference type="Pfam" id="PF02836"/>
    </source>
</evidence>
<dbReference type="InterPro" id="IPR013783">
    <property type="entry name" value="Ig-like_fold"/>
</dbReference>
<evidence type="ECO:0000256" key="2">
    <source>
        <dbReference type="ARBA" id="ARBA00022801"/>
    </source>
</evidence>
<dbReference type="InterPro" id="IPR036156">
    <property type="entry name" value="Beta-gal/glucu_dom_sf"/>
</dbReference>
<dbReference type="RefSeq" id="WP_310898527.1">
    <property type="nucleotide sequence ID" value="NZ_JAMQOS010000001.1"/>
</dbReference>
<name>A0ABU2FIU6_9EURY</name>
<feature type="compositionally biased region" description="Polar residues" evidence="4">
    <location>
        <begin position="1"/>
        <end position="22"/>
    </location>
</feature>
<dbReference type="SUPFAM" id="SSF51445">
    <property type="entry name" value="(Trans)glycosidases"/>
    <property type="match status" value="1"/>
</dbReference>
<evidence type="ECO:0000256" key="4">
    <source>
        <dbReference type="SAM" id="MobiDB-lite"/>
    </source>
</evidence>
<comment type="similarity">
    <text evidence="1">Belongs to the glycosyl hydrolase 2 family.</text>
</comment>
<dbReference type="Gene3D" id="2.60.40.10">
    <property type="entry name" value="Immunoglobulins"/>
    <property type="match status" value="1"/>
</dbReference>
<dbReference type="InterPro" id="IPR006102">
    <property type="entry name" value="Ig-like_GH2"/>
</dbReference>
<dbReference type="InterPro" id="IPR006103">
    <property type="entry name" value="Glyco_hydro_2_cat"/>
</dbReference>
<keyword evidence="3" id="KW-0326">Glycosidase</keyword>
<dbReference type="Pfam" id="PF00703">
    <property type="entry name" value="Glyco_hydro_2"/>
    <property type="match status" value="1"/>
</dbReference>
<reference evidence="8 9" key="1">
    <citation type="submission" date="2022-06" db="EMBL/GenBank/DDBJ databases">
        <title>Halomicroarcula sp. a new haloarchaeum isolate from saline soil.</title>
        <authorList>
            <person name="Strakova D."/>
            <person name="Galisteo C."/>
            <person name="Sanchez-Porro C."/>
            <person name="Ventosa A."/>
        </authorList>
    </citation>
    <scope>NUCLEOTIDE SEQUENCE [LARGE SCALE GENOMIC DNA]</scope>
    <source>
        <strain evidence="8 9">S3CR25-11</strain>
    </source>
</reference>
<evidence type="ECO:0000259" key="7">
    <source>
        <dbReference type="Pfam" id="PF02837"/>
    </source>
</evidence>
<evidence type="ECO:0000256" key="1">
    <source>
        <dbReference type="ARBA" id="ARBA00007401"/>
    </source>
</evidence>
<dbReference type="EMBL" id="JAMQOS010000001">
    <property type="protein sequence ID" value="MDS0280681.1"/>
    <property type="molecule type" value="Genomic_DNA"/>
</dbReference>
<evidence type="ECO:0000259" key="5">
    <source>
        <dbReference type="Pfam" id="PF00703"/>
    </source>
</evidence>
<dbReference type="PANTHER" id="PTHR42732:SF3">
    <property type="entry name" value="HYDROLASE"/>
    <property type="match status" value="1"/>
</dbReference>
<dbReference type="InterPro" id="IPR051913">
    <property type="entry name" value="GH2_Domain-Containing"/>
</dbReference>
<feature type="region of interest" description="Disordered" evidence="4">
    <location>
        <begin position="1"/>
        <end position="36"/>
    </location>
</feature>
<dbReference type="SUPFAM" id="SSF49303">
    <property type="entry name" value="beta-Galactosidase/glucuronidase domain"/>
    <property type="match status" value="1"/>
</dbReference>
<organism evidence="8 9">
    <name type="scientific">Haloarcula onubensis</name>
    <dbReference type="NCBI Taxonomy" id="2950539"/>
    <lineage>
        <taxon>Archaea</taxon>
        <taxon>Methanobacteriati</taxon>
        <taxon>Methanobacteriota</taxon>
        <taxon>Stenosarchaea group</taxon>
        <taxon>Halobacteria</taxon>
        <taxon>Halobacteriales</taxon>
        <taxon>Haloarculaceae</taxon>
        <taxon>Haloarcula</taxon>
    </lineage>
</organism>
<sequence length="925" mass="103326">MKLDNAVQSVAGRSSRSLNGQWQLRPDSGDVGTDEEWGAREAWPDGEGYSIAVPSAWQEIDDLADYTGVAWYRRSVELESVPDGKQFVLGFGAVDYHATVYVNGVECGDHRGGYLPFEVDVTEALEPGENVVTVRVADPEDISEIPHGKQGEPWYTRVSGIWQDVTLETRPVLHVSELKLTPDLDDDAVHVEFTTSGTGATDLSATVQVREEDDVVAETTCQVDSEGATTVSISIPDATYWTPDRPALYDVDVALSADGATVDSYTDYFGMREISTEDGRLYLNGEPLYVRGALDQGYYPETLYRPFDSDLFEHEIRTAKELGFNMLRKHIKPAHPEFLELADRLGILVWEEPANPARYTERSKREVREQFRGLVDRDFNRPSVVVWSLYNEEWGIGHAEDEPFIWEDEEKQAYLAEFYETAKRWDPTRLVCDNSGWAHVATDINDYHRYFASPDRSAGWGEDLDAMESTPEDNYAATHTDPESAPVIVSEFGMWGLSDTEALEAFYGGEPDWYNHPFLTGSDGSVSERQANFESNLRSPAGFEKRFEETHLSETFDGLSELAEVWQWREQYSNKDVVEQMRVHGGISGYVITEFSDIEWEFNGILDYRREEKAFHDEFANINSELLVTADPDSHVVWGGHEVAASVTVVNDGRDVHRGTVDWSLTADESGETVDEGSFEVAVDAHARSRPRTVEALTPRAGETGTYTLEVAFTSDPAGEGDPATASNEETVTVVEPARTPNHDVTVFVQENYVADRLIGSRHDVTRELTDEADLAVASTLDEGIRGYAEAGGTVLLMPRLHEVTPADDLFEYRELPRGEDWNLCSALYTHDSPLIADLTGSKRLDWAFEDIYPNALVEDLDAERDDVHVEYVQGWIANWGSPLVTRSVGDGQVCVTTFPLGQAHGEHPVGTVLLERLIADRSET</sequence>
<dbReference type="Pfam" id="PF02837">
    <property type="entry name" value="Glyco_hydro_2_N"/>
    <property type="match status" value="1"/>
</dbReference>
<dbReference type="InterPro" id="IPR008979">
    <property type="entry name" value="Galactose-bd-like_sf"/>
</dbReference>